<feature type="transmembrane region" description="Helical" evidence="1">
    <location>
        <begin position="9"/>
        <end position="31"/>
    </location>
</feature>
<keyword evidence="1" id="KW-1133">Transmembrane helix</keyword>
<name>A0A1X6XEM7_9MICO</name>
<evidence type="ECO:0000313" key="3">
    <source>
        <dbReference type="Proteomes" id="UP000196581"/>
    </source>
</evidence>
<reference evidence="3" key="1">
    <citation type="submission" date="2017-02" db="EMBL/GenBank/DDBJ databases">
        <authorList>
            <person name="Dridi B."/>
        </authorList>
    </citation>
    <scope>NUCLEOTIDE SEQUENCE [LARGE SCALE GENOMIC DNA]</scope>
    <source>
        <strain evidence="3">B Co 03.10</strain>
    </source>
</reference>
<keyword evidence="1" id="KW-0472">Membrane</keyword>
<feature type="transmembrane region" description="Helical" evidence="1">
    <location>
        <begin position="94"/>
        <end position="115"/>
    </location>
</feature>
<dbReference type="InterPro" id="IPR021414">
    <property type="entry name" value="DUF3054"/>
</dbReference>
<organism evidence="2 3">
    <name type="scientific">Brevibacterium yomogidense</name>
    <dbReference type="NCBI Taxonomy" id="946573"/>
    <lineage>
        <taxon>Bacteria</taxon>
        <taxon>Bacillati</taxon>
        <taxon>Actinomycetota</taxon>
        <taxon>Actinomycetes</taxon>
        <taxon>Micrococcales</taxon>
        <taxon>Brevibacteriaceae</taxon>
        <taxon>Brevibacterium</taxon>
    </lineage>
</organism>
<keyword evidence="3" id="KW-1185">Reference proteome</keyword>
<dbReference type="EMBL" id="FWFF01000010">
    <property type="protein sequence ID" value="SLM97077.1"/>
    <property type="molecule type" value="Genomic_DNA"/>
</dbReference>
<evidence type="ECO:0000256" key="1">
    <source>
        <dbReference type="SAM" id="Phobius"/>
    </source>
</evidence>
<feature type="transmembrane region" description="Helical" evidence="1">
    <location>
        <begin position="65"/>
        <end position="88"/>
    </location>
</feature>
<dbReference type="Proteomes" id="UP000196581">
    <property type="component" value="Unassembled WGS sequence"/>
</dbReference>
<dbReference type="AlphaFoldDB" id="A0A1X6XEM7"/>
<keyword evidence="1 2" id="KW-0812">Transmembrane</keyword>
<proteinExistence type="predicted"/>
<feature type="transmembrane region" description="Helical" evidence="1">
    <location>
        <begin position="37"/>
        <end position="58"/>
    </location>
</feature>
<protein>
    <submittedName>
        <fullName evidence="2">PROBABLE CONSERVED TRANSMEMBRANE PROTEIN</fullName>
    </submittedName>
</protein>
<dbReference type="RefSeq" id="WP_087006542.1">
    <property type="nucleotide sequence ID" value="NZ_FWFF01000010.1"/>
</dbReference>
<accession>A0A1X6XEM7</accession>
<gene>
    <name evidence="2" type="ORF">FM105_06700</name>
</gene>
<dbReference type="Pfam" id="PF11255">
    <property type="entry name" value="DUF3054"/>
    <property type="match status" value="1"/>
</dbReference>
<sequence>MASKKSSHLVLALLVDLVLVLAFVVVGHYQHYRDFDVSALATTAWPFVGSLVLAWLLVRVWDRPLSPLATGTGVWAVMVLVGLTLRAISGVSVAEAFLIVATGLNFVTLVGWRLIASAAVGRSAR</sequence>
<evidence type="ECO:0000313" key="2">
    <source>
        <dbReference type="EMBL" id="SLM97077.1"/>
    </source>
</evidence>